<feature type="transmembrane region" description="Helical" evidence="1">
    <location>
        <begin position="104"/>
        <end position="124"/>
    </location>
</feature>
<feature type="transmembrane region" description="Helical" evidence="1">
    <location>
        <begin position="153"/>
        <end position="177"/>
    </location>
</feature>
<dbReference type="OrthoDB" id="154912at2"/>
<accession>A0A516IP63</accession>
<gene>
    <name evidence="2" type="ORF">FMM02_01260</name>
</gene>
<dbReference type="PANTHER" id="PTHR40078">
    <property type="entry name" value="INTEGRAL MEMBRANE PROTEIN-RELATED"/>
    <property type="match status" value="1"/>
</dbReference>
<reference evidence="2 3" key="1">
    <citation type="submission" date="2019-07" db="EMBL/GenBank/DDBJ databases">
        <title>Sphingomonas AE3 Genome sequencing and assembly.</title>
        <authorList>
            <person name="Kim H."/>
        </authorList>
    </citation>
    <scope>NUCLEOTIDE SEQUENCE [LARGE SCALE GENOMIC DNA]</scope>
    <source>
        <strain evidence="2 3">AE3</strain>
    </source>
</reference>
<evidence type="ECO:0000313" key="3">
    <source>
        <dbReference type="Proteomes" id="UP000321857"/>
    </source>
</evidence>
<feature type="transmembrane region" description="Helical" evidence="1">
    <location>
        <begin position="7"/>
        <end position="26"/>
    </location>
</feature>
<organism evidence="2 3">
    <name type="scientific">Sphingomonas xanthus</name>
    <dbReference type="NCBI Taxonomy" id="2594473"/>
    <lineage>
        <taxon>Bacteria</taxon>
        <taxon>Pseudomonadati</taxon>
        <taxon>Pseudomonadota</taxon>
        <taxon>Alphaproteobacteria</taxon>
        <taxon>Sphingomonadales</taxon>
        <taxon>Sphingomonadaceae</taxon>
        <taxon>Sphingomonas</taxon>
    </lineage>
</organism>
<feature type="transmembrane region" description="Helical" evidence="1">
    <location>
        <begin position="46"/>
        <end position="64"/>
    </location>
</feature>
<proteinExistence type="predicted"/>
<keyword evidence="1" id="KW-0812">Transmembrane</keyword>
<dbReference type="AlphaFoldDB" id="A0A516IP63"/>
<dbReference type="InterPro" id="IPR038750">
    <property type="entry name" value="YczE/YyaS-like"/>
</dbReference>
<evidence type="ECO:0000313" key="2">
    <source>
        <dbReference type="EMBL" id="QDP18705.1"/>
    </source>
</evidence>
<dbReference type="KEGG" id="sxa:FMM02_01260"/>
<name>A0A516IP63_9SPHN</name>
<sequence>MLVRRLVQLYFGLLLYGLSMALMIRGNVGLNPWDVLHQGLSGRVEASFGTIVIGVGILVMLLWVPLQQRPGLGTISNIFVIGIAADLFLALVPELSGLGLRWSVMAAGVFLCGIAGAAYIGAGFGPGPRDGLMTGLSARTGWPLRRVRTGIELAVLGSGWLLGGTAGLGTVLFALAIGPLVQAFLPVFTPAPTVRALACETC</sequence>
<keyword evidence="1" id="KW-1133">Transmembrane helix</keyword>
<evidence type="ECO:0008006" key="4">
    <source>
        <dbReference type="Google" id="ProtNLM"/>
    </source>
</evidence>
<evidence type="ECO:0000256" key="1">
    <source>
        <dbReference type="SAM" id="Phobius"/>
    </source>
</evidence>
<dbReference type="Pfam" id="PF19700">
    <property type="entry name" value="DUF6198"/>
    <property type="match status" value="1"/>
</dbReference>
<dbReference type="PANTHER" id="PTHR40078:SF1">
    <property type="entry name" value="INTEGRAL MEMBRANE PROTEIN"/>
    <property type="match status" value="1"/>
</dbReference>
<keyword evidence="1" id="KW-0472">Membrane</keyword>
<dbReference type="RefSeq" id="WP_147493167.1">
    <property type="nucleotide sequence ID" value="NZ_CP041659.1"/>
</dbReference>
<dbReference type="Proteomes" id="UP000321857">
    <property type="component" value="Chromosome"/>
</dbReference>
<feature type="transmembrane region" description="Helical" evidence="1">
    <location>
        <begin position="71"/>
        <end position="92"/>
    </location>
</feature>
<keyword evidence="3" id="KW-1185">Reference proteome</keyword>
<dbReference type="EMBL" id="CP041659">
    <property type="protein sequence ID" value="QDP18705.1"/>
    <property type="molecule type" value="Genomic_DNA"/>
</dbReference>
<protein>
    <recommendedName>
        <fullName evidence="4">Integral membrane protein</fullName>
    </recommendedName>
</protein>